<feature type="transmembrane region" description="Helical" evidence="2">
    <location>
        <begin position="211"/>
        <end position="233"/>
    </location>
</feature>
<feature type="compositionally biased region" description="Low complexity" evidence="1">
    <location>
        <begin position="479"/>
        <end position="516"/>
    </location>
</feature>
<keyword evidence="5" id="KW-1185">Reference proteome</keyword>
<protein>
    <recommendedName>
        <fullName evidence="6">Intimal thickness related receptor IRP domain-containing protein</fullName>
    </recommendedName>
</protein>
<keyword evidence="2" id="KW-0472">Membrane</keyword>
<evidence type="ECO:0000256" key="2">
    <source>
        <dbReference type="SAM" id="Phobius"/>
    </source>
</evidence>
<feature type="chain" id="PRO_5045797674" description="Intimal thickness related receptor IRP domain-containing protein" evidence="3">
    <location>
        <begin position="16"/>
        <end position="579"/>
    </location>
</feature>
<keyword evidence="2" id="KW-1133">Transmembrane helix</keyword>
<evidence type="ECO:0008006" key="6">
    <source>
        <dbReference type="Google" id="ProtNLM"/>
    </source>
</evidence>
<organism evidence="4 5">
    <name type="scientific">Tritrichomonas musculus</name>
    <dbReference type="NCBI Taxonomy" id="1915356"/>
    <lineage>
        <taxon>Eukaryota</taxon>
        <taxon>Metamonada</taxon>
        <taxon>Parabasalia</taxon>
        <taxon>Tritrichomonadida</taxon>
        <taxon>Tritrichomonadidae</taxon>
        <taxon>Tritrichomonas</taxon>
    </lineage>
</organism>
<reference evidence="4 5" key="1">
    <citation type="submission" date="2024-04" db="EMBL/GenBank/DDBJ databases">
        <title>Tritrichomonas musculus Genome.</title>
        <authorList>
            <person name="Alves-Ferreira E."/>
            <person name="Grigg M."/>
            <person name="Lorenzi H."/>
            <person name="Galac M."/>
        </authorList>
    </citation>
    <scope>NUCLEOTIDE SEQUENCE [LARGE SCALE GENOMIC DNA]</scope>
    <source>
        <strain evidence="4 5">EAF2021</strain>
    </source>
</reference>
<feature type="compositionally biased region" description="Low complexity" evidence="1">
    <location>
        <begin position="531"/>
        <end position="544"/>
    </location>
</feature>
<feature type="region of interest" description="Disordered" evidence="1">
    <location>
        <begin position="441"/>
        <end position="579"/>
    </location>
</feature>
<accession>A0ABR2KK98</accession>
<feature type="transmembrane region" description="Helical" evidence="2">
    <location>
        <begin position="272"/>
        <end position="294"/>
    </location>
</feature>
<feature type="transmembrane region" description="Helical" evidence="2">
    <location>
        <begin position="133"/>
        <end position="155"/>
    </location>
</feature>
<feature type="transmembrane region" description="Helical" evidence="2">
    <location>
        <begin position="359"/>
        <end position="380"/>
    </location>
</feature>
<evidence type="ECO:0000313" key="4">
    <source>
        <dbReference type="EMBL" id="KAK8891514.1"/>
    </source>
</evidence>
<name>A0ABR2KK98_9EUKA</name>
<dbReference type="EMBL" id="JAPFFF010000004">
    <property type="protein sequence ID" value="KAK8891514.1"/>
    <property type="molecule type" value="Genomic_DNA"/>
</dbReference>
<feature type="transmembrane region" description="Helical" evidence="2">
    <location>
        <begin position="336"/>
        <end position="353"/>
    </location>
</feature>
<dbReference type="Proteomes" id="UP001470230">
    <property type="component" value="Unassembled WGS sequence"/>
</dbReference>
<evidence type="ECO:0000313" key="5">
    <source>
        <dbReference type="Proteomes" id="UP001470230"/>
    </source>
</evidence>
<proteinExistence type="predicted"/>
<gene>
    <name evidence="4" type="ORF">M9Y10_028724</name>
</gene>
<feature type="compositionally biased region" description="Acidic residues" evidence="1">
    <location>
        <begin position="469"/>
        <end position="478"/>
    </location>
</feature>
<evidence type="ECO:0000256" key="1">
    <source>
        <dbReference type="SAM" id="MobiDB-lite"/>
    </source>
</evidence>
<feature type="compositionally biased region" description="Polar residues" evidence="1">
    <location>
        <begin position="441"/>
        <end position="467"/>
    </location>
</feature>
<feature type="compositionally biased region" description="Polar residues" evidence="1">
    <location>
        <begin position="570"/>
        <end position="579"/>
    </location>
</feature>
<keyword evidence="2" id="KW-0812">Transmembrane</keyword>
<feature type="transmembrane region" description="Helical" evidence="2">
    <location>
        <begin position="245"/>
        <end position="266"/>
    </location>
</feature>
<feature type="transmembrane region" description="Helical" evidence="2">
    <location>
        <begin position="167"/>
        <end position="191"/>
    </location>
</feature>
<keyword evidence="3" id="KW-0732">Signal</keyword>
<comment type="caution">
    <text evidence="4">The sequence shown here is derived from an EMBL/GenBank/DDBJ whole genome shotgun (WGS) entry which is preliminary data.</text>
</comment>
<evidence type="ECO:0000256" key="3">
    <source>
        <dbReference type="SAM" id="SignalP"/>
    </source>
</evidence>
<feature type="signal peptide" evidence="3">
    <location>
        <begin position="1"/>
        <end position="15"/>
    </location>
</feature>
<sequence>MLFQILLGLTYSARTDEITAWTFNEQRVSKNAEIIIRSIDGFGDFYLMIQNTKQYKIFRTFNTFICNATQPAFDYISTHYIDTSNLPQNFPINPNMSGGIYHFTIYNCLSPIRITRITFSFLNTWGRLPFEKYPLLFICWIETGFYLVLFILCLINSLKHRELRVLLHYLILGTVFICTASTATSSLLFLYANDKNDRAKNINQSAISISASVLLCLRNFCLLMLSLFLVSGLSIVYERLKTKKVIMIISLSAVFTIVEFMIDSYISYSFSLGVYSLFFIFFIVLYILFTIFLVNLSSHSLNTLNAHIVMIYSANIDPETTPSYRKKELLETCKRCSIAILLIFVASSILYSVGVFYYFISYLLIAISMAVLVSIICWTCRLRYKMAATYCDDEDAYVINDGNNGNNDQQQNFVQSQFQYQLQEQNPSTNQNANATEAVNANPYSNPVQSQNQGLQQKSSQIASSLMNADDEKDDDDMSLSSSDGFSEGNNNTNINKSNNTNTRNNENATANNEINADIGNGNIARNDDTGNNINDAENNNNNNNGGGNQGNLIPWEYGMKLPPMPQEDFAQNQVHPTD</sequence>